<reference evidence="1 2" key="1">
    <citation type="submission" date="2024-11" db="EMBL/GenBank/DDBJ databases">
        <title>Chromosome-level genome assembly of the freshwater bivalve Anodonta woodiana.</title>
        <authorList>
            <person name="Chen X."/>
        </authorList>
    </citation>
    <scope>NUCLEOTIDE SEQUENCE [LARGE SCALE GENOMIC DNA]</scope>
    <source>
        <strain evidence="1">MN2024</strain>
        <tissue evidence="1">Gills</tissue>
    </source>
</reference>
<dbReference type="Proteomes" id="UP001634394">
    <property type="component" value="Unassembled WGS sequence"/>
</dbReference>
<name>A0ABD3W6D6_SINWO</name>
<proteinExistence type="predicted"/>
<dbReference type="EMBL" id="JBJQND010000008">
    <property type="protein sequence ID" value="KAL3869462.1"/>
    <property type="molecule type" value="Genomic_DNA"/>
</dbReference>
<sequence length="58" mass="6913">LACRIPSGRSWEFLAVSFAVFDNLRHAKEEREDRFPLFYYTTPNAQKDVYWMDPELGQ</sequence>
<evidence type="ECO:0000313" key="2">
    <source>
        <dbReference type="Proteomes" id="UP001634394"/>
    </source>
</evidence>
<comment type="caution">
    <text evidence="1">The sequence shown here is derived from an EMBL/GenBank/DDBJ whole genome shotgun (WGS) entry which is preliminary data.</text>
</comment>
<feature type="non-terminal residue" evidence="1">
    <location>
        <position position="58"/>
    </location>
</feature>
<dbReference type="AlphaFoldDB" id="A0ABD3W6D6"/>
<evidence type="ECO:0000313" key="1">
    <source>
        <dbReference type="EMBL" id="KAL3869462.1"/>
    </source>
</evidence>
<gene>
    <name evidence="1" type="ORF">ACJMK2_042142</name>
</gene>
<organism evidence="1 2">
    <name type="scientific">Sinanodonta woodiana</name>
    <name type="common">Chinese pond mussel</name>
    <name type="synonym">Anodonta woodiana</name>
    <dbReference type="NCBI Taxonomy" id="1069815"/>
    <lineage>
        <taxon>Eukaryota</taxon>
        <taxon>Metazoa</taxon>
        <taxon>Spiralia</taxon>
        <taxon>Lophotrochozoa</taxon>
        <taxon>Mollusca</taxon>
        <taxon>Bivalvia</taxon>
        <taxon>Autobranchia</taxon>
        <taxon>Heteroconchia</taxon>
        <taxon>Palaeoheterodonta</taxon>
        <taxon>Unionida</taxon>
        <taxon>Unionoidea</taxon>
        <taxon>Unionidae</taxon>
        <taxon>Unioninae</taxon>
        <taxon>Sinanodonta</taxon>
    </lineage>
</organism>
<protein>
    <submittedName>
        <fullName evidence="1">Uncharacterized protein</fullName>
    </submittedName>
</protein>
<accession>A0ABD3W6D6</accession>
<feature type="non-terminal residue" evidence="1">
    <location>
        <position position="1"/>
    </location>
</feature>
<keyword evidence="2" id="KW-1185">Reference proteome</keyword>